<dbReference type="Proteomes" id="UP001234297">
    <property type="component" value="Chromosome 1"/>
</dbReference>
<name>A0ACC2MNC2_PERAE</name>
<comment type="caution">
    <text evidence="1">The sequence shown here is derived from an EMBL/GenBank/DDBJ whole genome shotgun (WGS) entry which is preliminary data.</text>
</comment>
<protein>
    <submittedName>
        <fullName evidence="1">Uncharacterized protein</fullName>
    </submittedName>
</protein>
<sequence>MGKGLQKSLQTCISKLRKSSSQLQPPSIPHSSTNWLLSACKYPKTPSFAVDHHKSYGQDTAATLTDIDRFLYENFGSLYTGRGHDVDDNRDHNANVFTSESPHPQRSLQRFFMSPGASNSLAEEDSSSASMSDHAVEAVPVSSVAVVRITTDPYDEFRRSMHEMVATRQMDQCQPLDWDFLEELLFCYLNLNEKAAHKFILGAFVDMMVGSSQESEKTPTGQGKNPMTIERRKKVKDL</sequence>
<evidence type="ECO:0000313" key="2">
    <source>
        <dbReference type="Proteomes" id="UP001234297"/>
    </source>
</evidence>
<dbReference type="EMBL" id="CM056809">
    <property type="protein sequence ID" value="KAJ8647232.1"/>
    <property type="molecule type" value="Genomic_DNA"/>
</dbReference>
<reference evidence="1 2" key="1">
    <citation type="journal article" date="2022" name="Hortic Res">
        <title>A haplotype resolved chromosomal level avocado genome allows analysis of novel avocado genes.</title>
        <authorList>
            <person name="Nath O."/>
            <person name="Fletcher S.J."/>
            <person name="Hayward A."/>
            <person name="Shaw L.M."/>
            <person name="Masouleh A.K."/>
            <person name="Furtado A."/>
            <person name="Henry R.J."/>
            <person name="Mitter N."/>
        </authorList>
    </citation>
    <scope>NUCLEOTIDE SEQUENCE [LARGE SCALE GENOMIC DNA]</scope>
    <source>
        <strain evidence="2">cv. Hass</strain>
    </source>
</reference>
<proteinExistence type="predicted"/>
<organism evidence="1 2">
    <name type="scientific">Persea americana</name>
    <name type="common">Avocado</name>
    <dbReference type="NCBI Taxonomy" id="3435"/>
    <lineage>
        <taxon>Eukaryota</taxon>
        <taxon>Viridiplantae</taxon>
        <taxon>Streptophyta</taxon>
        <taxon>Embryophyta</taxon>
        <taxon>Tracheophyta</taxon>
        <taxon>Spermatophyta</taxon>
        <taxon>Magnoliopsida</taxon>
        <taxon>Magnoliidae</taxon>
        <taxon>Laurales</taxon>
        <taxon>Lauraceae</taxon>
        <taxon>Persea</taxon>
    </lineage>
</organism>
<gene>
    <name evidence="1" type="ORF">MRB53_000255</name>
</gene>
<keyword evidence="2" id="KW-1185">Reference proteome</keyword>
<accession>A0ACC2MNC2</accession>
<evidence type="ECO:0000313" key="1">
    <source>
        <dbReference type="EMBL" id="KAJ8647232.1"/>
    </source>
</evidence>